<evidence type="ECO:0008006" key="3">
    <source>
        <dbReference type="Google" id="ProtNLM"/>
    </source>
</evidence>
<dbReference type="AlphaFoldDB" id="A0A0F9CVD8"/>
<proteinExistence type="predicted"/>
<name>A0A0F9CVD8_9ZZZZ</name>
<comment type="caution">
    <text evidence="2">The sequence shown here is derived from an EMBL/GenBank/DDBJ whole genome shotgun (WGS) entry which is preliminary data.</text>
</comment>
<evidence type="ECO:0000313" key="2">
    <source>
        <dbReference type="EMBL" id="KKL45451.1"/>
    </source>
</evidence>
<sequence>MAQFNENTCEQCNKEYRGRGKRFCGNSCRVTWTNLHRNVAKRPDVKKKLSEIAKKNNYQLHMMTQTARKKAAKGISKANRGRILSEQHKEAIKKGVLRVGLTPPRNTHLVGKNHPNWKGGHSLL</sequence>
<accession>A0A0F9CVD8</accession>
<evidence type="ECO:0000256" key="1">
    <source>
        <dbReference type="SAM" id="MobiDB-lite"/>
    </source>
</evidence>
<protein>
    <recommendedName>
        <fullName evidence="3">Nuclease associated modular domain-containing protein</fullName>
    </recommendedName>
</protein>
<feature type="non-terminal residue" evidence="2">
    <location>
        <position position="124"/>
    </location>
</feature>
<gene>
    <name evidence="2" type="ORF">LCGC14_2355540</name>
</gene>
<reference evidence="2" key="1">
    <citation type="journal article" date="2015" name="Nature">
        <title>Complex archaea that bridge the gap between prokaryotes and eukaryotes.</title>
        <authorList>
            <person name="Spang A."/>
            <person name="Saw J.H."/>
            <person name="Jorgensen S.L."/>
            <person name="Zaremba-Niedzwiedzka K."/>
            <person name="Martijn J."/>
            <person name="Lind A.E."/>
            <person name="van Eijk R."/>
            <person name="Schleper C."/>
            <person name="Guy L."/>
            <person name="Ettema T.J."/>
        </authorList>
    </citation>
    <scope>NUCLEOTIDE SEQUENCE</scope>
</reference>
<organism evidence="2">
    <name type="scientific">marine sediment metagenome</name>
    <dbReference type="NCBI Taxonomy" id="412755"/>
    <lineage>
        <taxon>unclassified sequences</taxon>
        <taxon>metagenomes</taxon>
        <taxon>ecological metagenomes</taxon>
    </lineage>
</organism>
<feature type="region of interest" description="Disordered" evidence="1">
    <location>
        <begin position="103"/>
        <end position="124"/>
    </location>
</feature>
<dbReference type="EMBL" id="LAZR01034381">
    <property type="protein sequence ID" value="KKL45451.1"/>
    <property type="molecule type" value="Genomic_DNA"/>
</dbReference>